<feature type="non-terminal residue" evidence="1">
    <location>
        <position position="1"/>
    </location>
</feature>
<dbReference type="Pfam" id="PF13374">
    <property type="entry name" value="TPR_10"/>
    <property type="match status" value="1"/>
</dbReference>
<keyword evidence="2" id="KW-1185">Reference proteome</keyword>
<gene>
    <name evidence="1" type="ORF">K458DRAFT_281012</name>
</gene>
<dbReference type="Gene3D" id="1.25.40.10">
    <property type="entry name" value="Tetratricopeptide repeat domain"/>
    <property type="match status" value="1"/>
</dbReference>
<dbReference type="SUPFAM" id="SSF48452">
    <property type="entry name" value="TPR-like"/>
    <property type="match status" value="1"/>
</dbReference>
<protein>
    <recommendedName>
        <fullName evidence="3">Kinesin light chain</fullName>
    </recommendedName>
</protein>
<dbReference type="EMBL" id="MU005576">
    <property type="protein sequence ID" value="KAF2687006.1"/>
    <property type="molecule type" value="Genomic_DNA"/>
</dbReference>
<evidence type="ECO:0008006" key="3">
    <source>
        <dbReference type="Google" id="ProtNLM"/>
    </source>
</evidence>
<dbReference type="AlphaFoldDB" id="A0A6G1J913"/>
<sequence>VLVEMARTRGPYHSCTMYHLRRLAILYGELDRVDEAANLHAQVMSNFKAEFGWASGATVRAIANYGFALIQQDKYDNSRRLVETATEKSKAHLGPKHPVTLLS</sequence>
<dbReference type="OrthoDB" id="626167at2759"/>
<accession>A0A6G1J913</accession>
<proteinExistence type="predicted"/>
<reference evidence="1" key="1">
    <citation type="journal article" date="2020" name="Stud. Mycol.">
        <title>101 Dothideomycetes genomes: a test case for predicting lifestyles and emergence of pathogens.</title>
        <authorList>
            <person name="Haridas S."/>
            <person name="Albert R."/>
            <person name="Binder M."/>
            <person name="Bloem J."/>
            <person name="Labutti K."/>
            <person name="Salamov A."/>
            <person name="Andreopoulos B."/>
            <person name="Baker S."/>
            <person name="Barry K."/>
            <person name="Bills G."/>
            <person name="Bluhm B."/>
            <person name="Cannon C."/>
            <person name="Castanera R."/>
            <person name="Culley D."/>
            <person name="Daum C."/>
            <person name="Ezra D."/>
            <person name="Gonzalez J."/>
            <person name="Henrissat B."/>
            <person name="Kuo A."/>
            <person name="Liang C."/>
            <person name="Lipzen A."/>
            <person name="Lutzoni F."/>
            <person name="Magnuson J."/>
            <person name="Mondo S."/>
            <person name="Nolan M."/>
            <person name="Ohm R."/>
            <person name="Pangilinan J."/>
            <person name="Park H.-J."/>
            <person name="Ramirez L."/>
            <person name="Alfaro M."/>
            <person name="Sun H."/>
            <person name="Tritt A."/>
            <person name="Yoshinaga Y."/>
            <person name="Zwiers L.-H."/>
            <person name="Turgeon B."/>
            <person name="Goodwin S."/>
            <person name="Spatafora J."/>
            <person name="Crous P."/>
            <person name="Grigoriev I."/>
        </authorList>
    </citation>
    <scope>NUCLEOTIDE SEQUENCE</scope>
    <source>
        <strain evidence="1">CBS 122367</strain>
    </source>
</reference>
<organism evidence="1 2">
    <name type="scientific">Lentithecium fluviatile CBS 122367</name>
    <dbReference type="NCBI Taxonomy" id="1168545"/>
    <lineage>
        <taxon>Eukaryota</taxon>
        <taxon>Fungi</taxon>
        <taxon>Dikarya</taxon>
        <taxon>Ascomycota</taxon>
        <taxon>Pezizomycotina</taxon>
        <taxon>Dothideomycetes</taxon>
        <taxon>Pleosporomycetidae</taxon>
        <taxon>Pleosporales</taxon>
        <taxon>Massarineae</taxon>
        <taxon>Lentitheciaceae</taxon>
        <taxon>Lentithecium</taxon>
    </lineage>
</organism>
<name>A0A6G1J913_9PLEO</name>
<dbReference type="Proteomes" id="UP000799291">
    <property type="component" value="Unassembled WGS sequence"/>
</dbReference>
<feature type="non-terminal residue" evidence="1">
    <location>
        <position position="103"/>
    </location>
</feature>
<evidence type="ECO:0000313" key="2">
    <source>
        <dbReference type="Proteomes" id="UP000799291"/>
    </source>
</evidence>
<dbReference type="InterPro" id="IPR011990">
    <property type="entry name" value="TPR-like_helical_dom_sf"/>
</dbReference>
<evidence type="ECO:0000313" key="1">
    <source>
        <dbReference type="EMBL" id="KAF2687006.1"/>
    </source>
</evidence>